<accession>A0A6F8XVP6</accession>
<dbReference type="Proteomes" id="UP000502508">
    <property type="component" value="Chromosome"/>
</dbReference>
<organism evidence="1 2">
    <name type="scientific">Phytohabitans flavus</name>
    <dbReference type="NCBI Taxonomy" id="1076124"/>
    <lineage>
        <taxon>Bacteria</taxon>
        <taxon>Bacillati</taxon>
        <taxon>Actinomycetota</taxon>
        <taxon>Actinomycetes</taxon>
        <taxon>Micromonosporales</taxon>
        <taxon>Micromonosporaceae</taxon>
    </lineage>
</organism>
<gene>
    <name evidence="1" type="ORF">Pflav_043420</name>
</gene>
<reference evidence="1 2" key="2">
    <citation type="submission" date="2020-03" db="EMBL/GenBank/DDBJ databases">
        <authorList>
            <person name="Ichikawa N."/>
            <person name="Kimura A."/>
            <person name="Kitahashi Y."/>
            <person name="Uohara A."/>
        </authorList>
    </citation>
    <scope>NUCLEOTIDE SEQUENCE [LARGE SCALE GENOMIC DNA]</scope>
    <source>
        <strain evidence="1 2">NBRC 107702</strain>
    </source>
</reference>
<dbReference type="AlphaFoldDB" id="A0A6F8XVP6"/>
<sequence>MLMLESGQPTRLPEPSDDQVERVARKIDILLTDERTPVAVERYYDDASGYTGDIFLGLHPNEPYSIGTADLLAVALLDANPGPKAVRRLLPGGLLANHTSALLARIPLGVALWDATDDDLAWANELWSLVQTVDGVGTTIAGKIMARKRPELIPIVDGVVADQLRCERGTYWTTLRRILQDQELRARIASLQPHTPILRVLDTLMWMHWKRGGLA</sequence>
<dbReference type="Pfam" id="PF19827">
    <property type="entry name" value="DUF6308"/>
    <property type="match status" value="1"/>
</dbReference>
<reference evidence="1 2" key="1">
    <citation type="submission" date="2020-03" db="EMBL/GenBank/DDBJ databases">
        <title>Whole genome shotgun sequence of Phytohabitans flavus NBRC 107702.</title>
        <authorList>
            <person name="Komaki H."/>
            <person name="Tamura T."/>
        </authorList>
    </citation>
    <scope>NUCLEOTIDE SEQUENCE [LARGE SCALE GENOMIC DNA]</scope>
    <source>
        <strain evidence="1 2">NBRC 107702</strain>
    </source>
</reference>
<keyword evidence="2" id="KW-1185">Reference proteome</keyword>
<proteinExistence type="predicted"/>
<evidence type="ECO:0000313" key="1">
    <source>
        <dbReference type="EMBL" id="BCB77932.1"/>
    </source>
</evidence>
<dbReference type="EMBL" id="AP022870">
    <property type="protein sequence ID" value="BCB77932.1"/>
    <property type="molecule type" value="Genomic_DNA"/>
</dbReference>
<evidence type="ECO:0000313" key="2">
    <source>
        <dbReference type="Proteomes" id="UP000502508"/>
    </source>
</evidence>
<protein>
    <submittedName>
        <fullName evidence="1">Uncharacterized protein</fullName>
    </submittedName>
</protein>
<dbReference type="InterPro" id="IPR046275">
    <property type="entry name" value="DUF6308"/>
</dbReference>
<dbReference type="KEGG" id="pfla:Pflav_043420"/>
<name>A0A6F8XVP6_9ACTN</name>